<accession>A0ABX6URU5</accession>
<dbReference type="Proteomes" id="UP000593880">
    <property type="component" value="Chromosome"/>
</dbReference>
<dbReference type="EMBL" id="CP030057">
    <property type="protein sequence ID" value="QOZ64021.1"/>
    <property type="molecule type" value="Genomic_DNA"/>
</dbReference>
<organism evidence="3 4">
    <name type="scientific">Bradyrhizobium guangdongense</name>
    <dbReference type="NCBI Taxonomy" id="1325090"/>
    <lineage>
        <taxon>Bacteria</taxon>
        <taxon>Pseudomonadati</taxon>
        <taxon>Pseudomonadota</taxon>
        <taxon>Alphaproteobacteria</taxon>
        <taxon>Hyphomicrobiales</taxon>
        <taxon>Nitrobacteraceae</taxon>
        <taxon>Bradyrhizobium</taxon>
    </lineage>
</organism>
<name>A0ABX6URU5_9BRAD</name>
<keyword evidence="2" id="KW-0732">Signal</keyword>
<feature type="chain" id="PRO_5046562630" evidence="2">
    <location>
        <begin position="20"/>
        <end position="85"/>
    </location>
</feature>
<keyword evidence="4" id="KW-1185">Reference proteome</keyword>
<evidence type="ECO:0000313" key="4">
    <source>
        <dbReference type="Proteomes" id="UP000593880"/>
    </source>
</evidence>
<reference evidence="3 4" key="1">
    <citation type="submission" date="2018-06" db="EMBL/GenBank/DDBJ databases">
        <title>Comparative genomics of rhizobia nodulating Arachis hypogaea in China.</title>
        <authorList>
            <person name="Li Y."/>
        </authorList>
    </citation>
    <scope>NUCLEOTIDE SEQUENCE [LARGE SCALE GENOMIC DNA]</scope>
    <source>
        <strain evidence="3 4">CCBAU 51658</strain>
    </source>
</reference>
<feature type="region of interest" description="Disordered" evidence="1">
    <location>
        <begin position="19"/>
        <end position="66"/>
    </location>
</feature>
<evidence type="ECO:0000313" key="3">
    <source>
        <dbReference type="EMBL" id="QOZ64021.1"/>
    </source>
</evidence>
<sequence length="85" mass="8644">MPSLAIAFVLALAATAANAQGTKSGQSHTPAVAGANGTRPFLFDGRMRGDGAGHRAPADDRHPNAGAIVVSPKAIQRTMSPRAHC</sequence>
<evidence type="ECO:0000256" key="1">
    <source>
        <dbReference type="SAM" id="MobiDB-lite"/>
    </source>
</evidence>
<proteinExistence type="predicted"/>
<feature type="signal peptide" evidence="2">
    <location>
        <begin position="1"/>
        <end position="19"/>
    </location>
</feature>
<evidence type="ECO:0000256" key="2">
    <source>
        <dbReference type="SAM" id="SignalP"/>
    </source>
</evidence>
<feature type="compositionally biased region" description="Polar residues" evidence="1">
    <location>
        <begin position="20"/>
        <end position="29"/>
    </location>
</feature>
<feature type="compositionally biased region" description="Basic and acidic residues" evidence="1">
    <location>
        <begin position="45"/>
        <end position="63"/>
    </location>
</feature>
<gene>
    <name evidence="3" type="ORF">XH86_27935</name>
</gene>
<protein>
    <submittedName>
        <fullName evidence="3">Uncharacterized protein</fullName>
    </submittedName>
</protein>